<feature type="non-terminal residue" evidence="1">
    <location>
        <position position="1"/>
    </location>
</feature>
<proteinExistence type="predicted"/>
<sequence length="136" mass="14504">NQGAADIFISRLRGINSDAVLARAEQARGLTRGPTARGLFSESDRRPKPKALFILPTPVLAPVVTFIKSQLHLISLQGPVLRPVALQSFRTAVQFAYARRGEVFTSFQRVDPIVAAIGAVKTTVAGQPGPPECSAA</sequence>
<protein>
    <submittedName>
        <fullName evidence="1">Uncharacterized protein</fullName>
    </submittedName>
</protein>
<gene>
    <name evidence="1" type="ORF">g.47052</name>
</gene>
<evidence type="ECO:0000313" key="1">
    <source>
        <dbReference type="EMBL" id="JAT16076.1"/>
    </source>
</evidence>
<dbReference type="EMBL" id="GEBQ01023901">
    <property type="protein sequence ID" value="JAT16076.1"/>
    <property type="molecule type" value="Transcribed_RNA"/>
</dbReference>
<dbReference type="AlphaFoldDB" id="A0A1B6KX97"/>
<name>A0A1B6KX97_9HEMI</name>
<organism evidence="1">
    <name type="scientific">Graphocephala atropunctata</name>
    <dbReference type="NCBI Taxonomy" id="36148"/>
    <lineage>
        <taxon>Eukaryota</taxon>
        <taxon>Metazoa</taxon>
        <taxon>Ecdysozoa</taxon>
        <taxon>Arthropoda</taxon>
        <taxon>Hexapoda</taxon>
        <taxon>Insecta</taxon>
        <taxon>Pterygota</taxon>
        <taxon>Neoptera</taxon>
        <taxon>Paraneoptera</taxon>
        <taxon>Hemiptera</taxon>
        <taxon>Auchenorrhyncha</taxon>
        <taxon>Membracoidea</taxon>
        <taxon>Cicadellidae</taxon>
        <taxon>Cicadellinae</taxon>
        <taxon>Cicadellini</taxon>
        <taxon>Graphocephala</taxon>
    </lineage>
</organism>
<accession>A0A1B6KX97</accession>
<reference evidence="1" key="1">
    <citation type="submission" date="2015-11" db="EMBL/GenBank/DDBJ databases">
        <title>De novo transcriptome assembly of four potential Pierce s Disease insect vectors from Arizona vineyards.</title>
        <authorList>
            <person name="Tassone E.E."/>
        </authorList>
    </citation>
    <scope>NUCLEOTIDE SEQUENCE</scope>
</reference>